<dbReference type="Pfam" id="PF14226">
    <property type="entry name" value="DIOX_N"/>
    <property type="match status" value="1"/>
</dbReference>
<keyword evidence="3 5" id="KW-0560">Oxidoreductase</keyword>
<evidence type="ECO:0000259" key="6">
    <source>
        <dbReference type="PROSITE" id="PS51471"/>
    </source>
</evidence>
<evidence type="ECO:0000313" key="8">
    <source>
        <dbReference type="Proteomes" id="UP001634393"/>
    </source>
</evidence>
<dbReference type="Pfam" id="PF03171">
    <property type="entry name" value="2OG-FeII_Oxy"/>
    <property type="match status" value="1"/>
</dbReference>
<dbReference type="InterPro" id="IPR044861">
    <property type="entry name" value="IPNS-like_FE2OG_OXY"/>
</dbReference>
<dbReference type="GO" id="GO:0016706">
    <property type="term" value="F:2-oxoglutarate-dependent dioxygenase activity"/>
    <property type="evidence" value="ECO:0007669"/>
    <property type="project" value="UniProtKB-ARBA"/>
</dbReference>
<gene>
    <name evidence="7" type="ORF">ACJIZ3_009611</name>
</gene>
<dbReference type="Proteomes" id="UP001634393">
    <property type="component" value="Unassembled WGS sequence"/>
</dbReference>
<dbReference type="PROSITE" id="PS51471">
    <property type="entry name" value="FE2OG_OXY"/>
    <property type="match status" value="1"/>
</dbReference>
<protein>
    <recommendedName>
        <fullName evidence="6">Fe2OG dioxygenase domain-containing protein</fullName>
    </recommendedName>
</protein>
<organism evidence="7 8">
    <name type="scientific">Penstemon smallii</name>
    <dbReference type="NCBI Taxonomy" id="265156"/>
    <lineage>
        <taxon>Eukaryota</taxon>
        <taxon>Viridiplantae</taxon>
        <taxon>Streptophyta</taxon>
        <taxon>Embryophyta</taxon>
        <taxon>Tracheophyta</taxon>
        <taxon>Spermatophyta</taxon>
        <taxon>Magnoliopsida</taxon>
        <taxon>eudicotyledons</taxon>
        <taxon>Gunneridae</taxon>
        <taxon>Pentapetalae</taxon>
        <taxon>asterids</taxon>
        <taxon>lamiids</taxon>
        <taxon>Lamiales</taxon>
        <taxon>Plantaginaceae</taxon>
        <taxon>Cheloneae</taxon>
        <taxon>Penstemon</taxon>
    </lineage>
</organism>
<evidence type="ECO:0000256" key="4">
    <source>
        <dbReference type="ARBA" id="ARBA00023004"/>
    </source>
</evidence>
<comment type="caution">
    <text evidence="7">The sequence shown here is derived from an EMBL/GenBank/DDBJ whole genome shotgun (WGS) entry which is preliminary data.</text>
</comment>
<evidence type="ECO:0000313" key="7">
    <source>
        <dbReference type="EMBL" id="KAL3834875.1"/>
    </source>
</evidence>
<dbReference type="Gene3D" id="2.60.120.330">
    <property type="entry name" value="B-lactam Antibiotic, Isopenicillin N Synthase, Chain"/>
    <property type="match status" value="1"/>
</dbReference>
<dbReference type="InterPro" id="IPR050295">
    <property type="entry name" value="Plant_2OG-oxidoreductases"/>
</dbReference>
<dbReference type="PANTHER" id="PTHR47991">
    <property type="entry name" value="OXOGLUTARATE/IRON-DEPENDENT DIOXYGENASE"/>
    <property type="match status" value="1"/>
</dbReference>
<evidence type="ECO:0000256" key="1">
    <source>
        <dbReference type="ARBA" id="ARBA00008056"/>
    </source>
</evidence>
<dbReference type="InterPro" id="IPR026992">
    <property type="entry name" value="DIOX_N"/>
</dbReference>
<dbReference type="SUPFAM" id="SSF51197">
    <property type="entry name" value="Clavaminate synthase-like"/>
    <property type="match status" value="1"/>
</dbReference>
<evidence type="ECO:0000256" key="5">
    <source>
        <dbReference type="RuleBase" id="RU003682"/>
    </source>
</evidence>
<proteinExistence type="inferred from homology"/>
<dbReference type="FunFam" id="2.60.120.330:FF:000001">
    <property type="entry name" value="Protein SRG1"/>
    <property type="match status" value="1"/>
</dbReference>
<dbReference type="InterPro" id="IPR027443">
    <property type="entry name" value="IPNS-like_sf"/>
</dbReference>
<keyword evidence="8" id="KW-1185">Reference proteome</keyword>
<evidence type="ECO:0000256" key="3">
    <source>
        <dbReference type="ARBA" id="ARBA00023002"/>
    </source>
</evidence>
<sequence length="353" mass="40332">MDRISIQELIKKPIQHIPSRYLVDEEPAVALSFPCDEINSSFGSTIPIIDMNSFLGDEQNKSLELEKLHSTCKELGVFQLVNHGVDLLLVEKLKNEIQEFYKLPLEEKLRYKIRPGDFEGYGQTIINSEDQKVDWADRFYMITNPTRRRKPHLLPELPSSLRETLEAYISELQKLSLSIIALIAEALKIDKKEVVEMFENGMQSVRMTYYPPCPQPNQVIGLTPHSDASGITILLQVNGVEGFQIKKDGVWMPVKIIPDAFVVNLGDVIEILSNGLYKSTEHRATVNSEKERISIAMFFNPKFEAQVGPSPSLLINNSPIFRSMQMDQYVKAFFSQRLNGKTFLDYMKTKEEI</sequence>
<name>A0ABD3TD08_9LAMI</name>
<keyword evidence="4 5" id="KW-0408">Iron</keyword>
<dbReference type="GO" id="GO:0002238">
    <property type="term" value="P:response to molecule of fungal origin"/>
    <property type="evidence" value="ECO:0007669"/>
    <property type="project" value="UniProtKB-ARBA"/>
</dbReference>
<dbReference type="GO" id="GO:0046872">
    <property type="term" value="F:metal ion binding"/>
    <property type="evidence" value="ECO:0007669"/>
    <property type="project" value="UniProtKB-KW"/>
</dbReference>
<evidence type="ECO:0000256" key="2">
    <source>
        <dbReference type="ARBA" id="ARBA00022723"/>
    </source>
</evidence>
<dbReference type="AlphaFoldDB" id="A0ABD3TD08"/>
<dbReference type="GO" id="GO:0009805">
    <property type="term" value="P:coumarin biosynthetic process"/>
    <property type="evidence" value="ECO:0007669"/>
    <property type="project" value="UniProtKB-ARBA"/>
</dbReference>
<comment type="similarity">
    <text evidence="1 5">Belongs to the iron/ascorbate-dependent oxidoreductase family.</text>
</comment>
<feature type="domain" description="Fe2OG dioxygenase" evidence="6">
    <location>
        <begin position="201"/>
        <end position="301"/>
    </location>
</feature>
<keyword evidence="2 5" id="KW-0479">Metal-binding</keyword>
<dbReference type="InterPro" id="IPR005123">
    <property type="entry name" value="Oxoglu/Fe-dep_dioxygenase_dom"/>
</dbReference>
<reference evidence="7 8" key="1">
    <citation type="submission" date="2024-12" db="EMBL/GenBank/DDBJ databases">
        <title>The unique morphological basis and parallel evolutionary history of personate flowers in Penstemon.</title>
        <authorList>
            <person name="Depatie T.H."/>
            <person name="Wessinger C.A."/>
        </authorList>
    </citation>
    <scope>NUCLEOTIDE SEQUENCE [LARGE SCALE GENOMIC DNA]</scope>
    <source>
        <strain evidence="7">WTNN_2</strain>
        <tissue evidence="7">Leaf</tissue>
    </source>
</reference>
<dbReference type="EMBL" id="JBJXBP010000004">
    <property type="protein sequence ID" value="KAL3834875.1"/>
    <property type="molecule type" value="Genomic_DNA"/>
</dbReference>
<accession>A0ABD3TD08</accession>